<feature type="signal peptide" evidence="6">
    <location>
        <begin position="1"/>
        <end position="38"/>
    </location>
</feature>
<dbReference type="Proteomes" id="UP000318801">
    <property type="component" value="Unassembled WGS sequence"/>
</dbReference>
<dbReference type="PANTHER" id="PTHR43806:SF11">
    <property type="entry name" value="CEREVISIN-RELATED"/>
    <property type="match status" value="1"/>
</dbReference>
<dbReference type="EMBL" id="VHLG01000036">
    <property type="protein sequence ID" value="TPW26290.1"/>
    <property type="molecule type" value="Genomic_DNA"/>
</dbReference>
<dbReference type="Gene3D" id="3.40.50.200">
    <property type="entry name" value="Peptidase S8/S53 domain"/>
    <property type="match status" value="1"/>
</dbReference>
<dbReference type="PROSITE" id="PS00137">
    <property type="entry name" value="SUBTILASE_HIS"/>
    <property type="match status" value="1"/>
</dbReference>
<protein>
    <submittedName>
        <fullName evidence="8">Autotransporter outer membrane beta-barrel domain-containing protein</fullName>
    </submittedName>
</protein>
<evidence type="ECO:0000313" key="8">
    <source>
        <dbReference type="EMBL" id="TPW26290.1"/>
    </source>
</evidence>
<organism evidence="8 9">
    <name type="scientific">Martelella alba</name>
    <dbReference type="NCBI Taxonomy" id="2590451"/>
    <lineage>
        <taxon>Bacteria</taxon>
        <taxon>Pseudomonadati</taxon>
        <taxon>Pseudomonadota</taxon>
        <taxon>Alphaproteobacteria</taxon>
        <taxon>Hyphomicrobiales</taxon>
        <taxon>Aurantimonadaceae</taxon>
        <taxon>Martelella</taxon>
    </lineage>
</organism>
<dbReference type="GO" id="GO:0004252">
    <property type="term" value="F:serine-type endopeptidase activity"/>
    <property type="evidence" value="ECO:0007669"/>
    <property type="project" value="InterPro"/>
</dbReference>
<name>A0A506TXQ3_9HYPH</name>
<dbReference type="OrthoDB" id="9804931at2"/>
<evidence type="ECO:0000259" key="7">
    <source>
        <dbReference type="Pfam" id="PF00082"/>
    </source>
</evidence>
<keyword evidence="4" id="KW-0720">Serine protease</keyword>
<feature type="domain" description="Peptidase S8/S53" evidence="7">
    <location>
        <begin position="180"/>
        <end position="406"/>
    </location>
</feature>
<evidence type="ECO:0000256" key="2">
    <source>
        <dbReference type="ARBA" id="ARBA00022670"/>
    </source>
</evidence>
<dbReference type="GO" id="GO:0006508">
    <property type="term" value="P:proteolysis"/>
    <property type="evidence" value="ECO:0007669"/>
    <property type="project" value="UniProtKB-KW"/>
</dbReference>
<evidence type="ECO:0000256" key="5">
    <source>
        <dbReference type="PROSITE-ProRule" id="PRU01240"/>
    </source>
</evidence>
<evidence type="ECO:0000256" key="3">
    <source>
        <dbReference type="ARBA" id="ARBA00022801"/>
    </source>
</evidence>
<evidence type="ECO:0000256" key="1">
    <source>
        <dbReference type="ARBA" id="ARBA00011073"/>
    </source>
</evidence>
<feature type="non-terminal residue" evidence="8">
    <location>
        <position position="459"/>
    </location>
</feature>
<dbReference type="SUPFAM" id="SSF52743">
    <property type="entry name" value="Subtilisin-like"/>
    <property type="match status" value="1"/>
</dbReference>
<dbReference type="PRINTS" id="PR00723">
    <property type="entry name" value="SUBTILISIN"/>
</dbReference>
<dbReference type="InterPro" id="IPR015500">
    <property type="entry name" value="Peptidase_S8_subtilisin-rel"/>
</dbReference>
<keyword evidence="6" id="KW-0732">Signal</keyword>
<sequence length="459" mass="47639">MHRSFSRSPKWKEARRGNWPLSILLTSLLLALPVQALAQSEAANGTGAVKTGSHPATDAIGQALRKALSYGDMSFLASVVENTRLTPDRADLISSEAVALRPDMAAAIVRAVGSGAHLAALYPSSSITHALSSPTVSSATQLPYPGGVENADESALTEFERNYSLSAMGAATAREMGYTGAGVVVGVIDSGIDMSPDGTVHPEFTGRIDSRSTSFLNWVDIGMQGETLSAAEVAAGLQQGPTDTQAVDDHGTHVSGIIAAGDNGFGMEGVAPDATILSVQAVPGAEGWLYLDSDPDEEIDLADLQTCGLEALDGNGCAIAQYFAPIISAERYLAQFSDVSVINMSYGANVDDDATSWNIPTTVQPYYQADAEALRANLDAGQILVTSASNDGVDAPVVAENPLGIGLYPFISPANEDATNSSGNLIYNDYGTGLDFSFLSADALAEAEAADGIARGRIV</sequence>
<feature type="chain" id="PRO_5021443928" evidence="6">
    <location>
        <begin position="39"/>
        <end position="459"/>
    </location>
</feature>
<evidence type="ECO:0000256" key="6">
    <source>
        <dbReference type="SAM" id="SignalP"/>
    </source>
</evidence>
<comment type="caution">
    <text evidence="5">Lacks conserved residue(s) required for the propagation of feature annotation.</text>
</comment>
<dbReference type="AlphaFoldDB" id="A0A506TXQ3"/>
<comment type="similarity">
    <text evidence="1 5">Belongs to the peptidase S8 family.</text>
</comment>
<dbReference type="InterPro" id="IPR050131">
    <property type="entry name" value="Peptidase_S8_subtilisin-like"/>
</dbReference>
<dbReference type="InterPro" id="IPR036852">
    <property type="entry name" value="Peptidase_S8/S53_dom_sf"/>
</dbReference>
<proteinExistence type="inferred from homology"/>
<accession>A0A506TXQ3</accession>
<evidence type="ECO:0000313" key="9">
    <source>
        <dbReference type="Proteomes" id="UP000318801"/>
    </source>
</evidence>
<reference evidence="8 9" key="1">
    <citation type="submission" date="2019-06" db="EMBL/GenBank/DDBJ databases">
        <authorList>
            <person name="Li M."/>
        </authorList>
    </citation>
    <scope>NUCLEOTIDE SEQUENCE [LARGE SCALE GENOMIC DNA]</scope>
    <source>
        <strain evidence="8 9">BGMRC2036</strain>
    </source>
</reference>
<dbReference type="Pfam" id="PF00082">
    <property type="entry name" value="Peptidase_S8"/>
    <property type="match status" value="1"/>
</dbReference>
<dbReference type="PROSITE" id="PS51892">
    <property type="entry name" value="SUBTILASE"/>
    <property type="match status" value="1"/>
</dbReference>
<dbReference type="PANTHER" id="PTHR43806">
    <property type="entry name" value="PEPTIDASE S8"/>
    <property type="match status" value="1"/>
</dbReference>
<dbReference type="InterPro" id="IPR022398">
    <property type="entry name" value="Peptidase_S8_His-AS"/>
</dbReference>
<gene>
    <name evidence="8" type="ORF">FJU08_22510</name>
</gene>
<keyword evidence="2" id="KW-0645">Protease</keyword>
<keyword evidence="9" id="KW-1185">Reference proteome</keyword>
<comment type="caution">
    <text evidence="8">The sequence shown here is derived from an EMBL/GenBank/DDBJ whole genome shotgun (WGS) entry which is preliminary data.</text>
</comment>
<evidence type="ECO:0000256" key="4">
    <source>
        <dbReference type="ARBA" id="ARBA00022825"/>
    </source>
</evidence>
<dbReference type="InterPro" id="IPR000209">
    <property type="entry name" value="Peptidase_S8/S53_dom"/>
</dbReference>
<keyword evidence="3" id="KW-0378">Hydrolase</keyword>